<dbReference type="Proteomes" id="UP000602381">
    <property type="component" value="Unassembled WGS sequence"/>
</dbReference>
<dbReference type="EMBL" id="BMOV01000005">
    <property type="protein sequence ID" value="GGO12140.1"/>
    <property type="molecule type" value="Genomic_DNA"/>
</dbReference>
<dbReference type="RefSeq" id="WP_150005702.1">
    <property type="nucleotide sequence ID" value="NZ_BMOV01000005.1"/>
</dbReference>
<name>A0ABQ2LDL7_9PROT</name>
<evidence type="ECO:0000313" key="2">
    <source>
        <dbReference type="EMBL" id="GGO12140.1"/>
    </source>
</evidence>
<proteinExistence type="predicted"/>
<sequence>MSDRSDKNRPSFDAFHVKEGADDKSYFNRVGVAFAHRDGEGHTIQLDSVPVDGRIILRTPKERLEEAREEKPRRRNREQRDR</sequence>
<feature type="region of interest" description="Disordered" evidence="1">
    <location>
        <begin position="60"/>
        <end position="82"/>
    </location>
</feature>
<comment type="caution">
    <text evidence="2">The sequence shown here is derived from an EMBL/GenBank/DDBJ whole genome shotgun (WGS) entry which is preliminary data.</text>
</comment>
<accession>A0ABQ2LDL7</accession>
<gene>
    <name evidence="2" type="ORF">GCM10007972_16720</name>
</gene>
<protein>
    <submittedName>
        <fullName evidence="2">Uncharacterized protein</fullName>
    </submittedName>
</protein>
<evidence type="ECO:0000256" key="1">
    <source>
        <dbReference type="SAM" id="MobiDB-lite"/>
    </source>
</evidence>
<evidence type="ECO:0000313" key="3">
    <source>
        <dbReference type="Proteomes" id="UP000602381"/>
    </source>
</evidence>
<feature type="region of interest" description="Disordered" evidence="1">
    <location>
        <begin position="1"/>
        <end position="20"/>
    </location>
</feature>
<reference evidence="3" key="1">
    <citation type="journal article" date="2019" name="Int. J. Syst. Evol. Microbiol.">
        <title>The Global Catalogue of Microorganisms (GCM) 10K type strain sequencing project: providing services to taxonomists for standard genome sequencing and annotation.</title>
        <authorList>
            <consortium name="The Broad Institute Genomics Platform"/>
            <consortium name="The Broad Institute Genome Sequencing Center for Infectious Disease"/>
            <person name="Wu L."/>
            <person name="Ma J."/>
        </authorList>
    </citation>
    <scope>NUCLEOTIDE SEQUENCE [LARGE SCALE GENOMIC DNA]</scope>
    <source>
        <strain evidence="3">JCM 17843</strain>
    </source>
</reference>
<organism evidence="2 3">
    <name type="scientific">Iodidimonas muriae</name>
    <dbReference type="NCBI Taxonomy" id="261467"/>
    <lineage>
        <taxon>Bacteria</taxon>
        <taxon>Pseudomonadati</taxon>
        <taxon>Pseudomonadota</taxon>
        <taxon>Alphaproteobacteria</taxon>
        <taxon>Iodidimonadales</taxon>
        <taxon>Iodidimonadaceae</taxon>
        <taxon>Iodidimonas</taxon>
    </lineage>
</organism>
<keyword evidence="3" id="KW-1185">Reference proteome</keyword>